<dbReference type="GO" id="GO:0004672">
    <property type="term" value="F:protein kinase activity"/>
    <property type="evidence" value="ECO:0007669"/>
    <property type="project" value="InterPro"/>
</dbReference>
<dbReference type="CDD" id="cd14014">
    <property type="entry name" value="STKc_PknB_like"/>
    <property type="match status" value="1"/>
</dbReference>
<organism evidence="2 3">
    <name type="scientific">Paenibacillus illinoisensis</name>
    <dbReference type="NCBI Taxonomy" id="59845"/>
    <lineage>
        <taxon>Bacteria</taxon>
        <taxon>Bacillati</taxon>
        <taxon>Bacillota</taxon>
        <taxon>Bacilli</taxon>
        <taxon>Bacillales</taxon>
        <taxon>Paenibacillaceae</taxon>
        <taxon>Paenibacillus</taxon>
    </lineage>
</organism>
<dbReference type="GO" id="GO:0005524">
    <property type="term" value="F:ATP binding"/>
    <property type="evidence" value="ECO:0007669"/>
    <property type="project" value="InterPro"/>
</dbReference>
<proteinExistence type="predicted"/>
<dbReference type="AlphaFoldDB" id="A0A2W0CKM6"/>
<dbReference type="SMART" id="SM00220">
    <property type="entry name" value="S_TKc"/>
    <property type="match status" value="1"/>
</dbReference>
<dbReference type="EMBL" id="PRLG01000020">
    <property type="protein sequence ID" value="PYY28378.1"/>
    <property type="molecule type" value="Genomic_DNA"/>
</dbReference>
<keyword evidence="2" id="KW-0808">Transferase</keyword>
<dbReference type="PANTHER" id="PTHR24347">
    <property type="entry name" value="SERINE/THREONINE-PROTEIN KINASE"/>
    <property type="match status" value="1"/>
</dbReference>
<protein>
    <submittedName>
        <fullName evidence="2">Serine-Threonine protein kinase</fullName>
    </submittedName>
</protein>
<dbReference type="OrthoDB" id="9762169at2"/>
<comment type="caution">
    <text evidence="2">The sequence shown here is derived from an EMBL/GenBank/DDBJ whole genome shotgun (WGS) entry which is preliminary data.</text>
</comment>
<dbReference type="InterPro" id="IPR011009">
    <property type="entry name" value="Kinase-like_dom_sf"/>
</dbReference>
<dbReference type="InterPro" id="IPR000719">
    <property type="entry name" value="Prot_kinase_dom"/>
</dbReference>
<evidence type="ECO:0000313" key="3">
    <source>
        <dbReference type="Proteomes" id="UP000247459"/>
    </source>
</evidence>
<accession>A0A2W0CKM6</accession>
<feature type="domain" description="Protein kinase" evidence="1">
    <location>
        <begin position="11"/>
        <end position="268"/>
    </location>
</feature>
<dbReference type="Gene3D" id="1.10.510.10">
    <property type="entry name" value="Transferase(Phosphotransferase) domain 1"/>
    <property type="match status" value="1"/>
</dbReference>
<dbReference type="Proteomes" id="UP000247459">
    <property type="component" value="Unassembled WGS sequence"/>
</dbReference>
<dbReference type="RefSeq" id="WP_110821011.1">
    <property type="nucleotide sequence ID" value="NZ_PRLG01000020.1"/>
</dbReference>
<dbReference type="PROSITE" id="PS00108">
    <property type="entry name" value="PROTEIN_KINASE_ST"/>
    <property type="match status" value="1"/>
</dbReference>
<dbReference type="Pfam" id="PF00069">
    <property type="entry name" value="Pkinase"/>
    <property type="match status" value="1"/>
</dbReference>
<name>A0A2W0CKM6_9BACL</name>
<dbReference type="SUPFAM" id="SSF56112">
    <property type="entry name" value="Protein kinase-like (PK-like)"/>
    <property type="match status" value="1"/>
</dbReference>
<evidence type="ECO:0000259" key="1">
    <source>
        <dbReference type="PROSITE" id="PS50011"/>
    </source>
</evidence>
<dbReference type="PROSITE" id="PS50011">
    <property type="entry name" value="PROTEIN_KINASE_DOM"/>
    <property type="match status" value="1"/>
</dbReference>
<keyword evidence="2" id="KW-0418">Kinase</keyword>
<gene>
    <name evidence="2" type="ORF">PIL02S_03534</name>
</gene>
<reference evidence="2 3" key="1">
    <citation type="submission" date="2018-01" db="EMBL/GenBank/DDBJ databases">
        <title>Genome sequence of the PGP bacterium Paenibacillus illinoisensis E3.</title>
        <authorList>
            <person name="Rolli E."/>
            <person name="Marasco R."/>
            <person name="Bessem C."/>
            <person name="Michoud G."/>
            <person name="Gaiarsa S."/>
            <person name="Borin S."/>
            <person name="Daffonchio D."/>
        </authorList>
    </citation>
    <scope>NUCLEOTIDE SEQUENCE [LARGE SCALE GENOMIC DNA]</scope>
    <source>
        <strain evidence="2 3">E3</strain>
    </source>
</reference>
<sequence length="342" mass="39564">MNPVITQLTFNLLQEIGGEGANSKTHLAHDPQLDATIVVKAMTKFSFKNQQEYYNESKMLYSSRHPNIMVINYACEDDDHVYLSMPYYAKGSLNSLLNKRYLTVREIIKYSLDFLSGLHYIHTKSLIHFDVKPTNIIINDSDRALITDFGLSKYSDEDGFASFDKAYKRHYVPEAFETSDLTNQYDVYQAGLTLYRMCNGNEDFYSQCEGLSKERITSGAFPARDRFLPHIPNALRRCIKKALEVNPDRRYQSVIELMNALSAVNENLDWTYTIDNDVEKWSYDSEKTIEHLTLRPAGDKWVTKGEKYSKKTNKTSNITKYNAKYDTKDDAYKQIGKLLKEK</sequence>
<dbReference type="Gene3D" id="3.30.200.20">
    <property type="entry name" value="Phosphorylase Kinase, domain 1"/>
    <property type="match status" value="1"/>
</dbReference>
<dbReference type="InterPro" id="IPR008271">
    <property type="entry name" value="Ser/Thr_kinase_AS"/>
</dbReference>
<evidence type="ECO:0000313" key="2">
    <source>
        <dbReference type="EMBL" id="PYY28378.1"/>
    </source>
</evidence>